<dbReference type="Pfam" id="PF00561">
    <property type="entry name" value="Abhydrolase_1"/>
    <property type="match status" value="1"/>
</dbReference>
<dbReference type="Gene3D" id="3.40.50.1820">
    <property type="entry name" value="alpha/beta hydrolase"/>
    <property type="match status" value="1"/>
</dbReference>
<dbReference type="InterPro" id="IPR000073">
    <property type="entry name" value="AB_hydrolase_1"/>
</dbReference>
<sequence length="288" mass="31027">MSSFTLACGRLMAYHLSGSASSTKPVVLLSNSLCEDYTSWDRVTPVIETLGYRVLRYDQPGHGRSPAPATSTERAQTTFSSLADEVAELLTHLKITRLHAWVGVSMGGIKGAYFAARHPNIVQKLVVADAIACSPTVASAPADVFANRVVAAKAAGNMDQDLKNTATRWFGDAWIQANPDEFQRMDVSMKTTTFEGLEACCAALSSPDFDLRPLYPSVGQGADEALIIAGEKDADLPVKMQDMRAQIEASLKAHGKAQSVDLSIVANAGHVPYVDGFQQFTEILTKFL</sequence>
<evidence type="ECO:0000259" key="1">
    <source>
        <dbReference type="Pfam" id="PF00561"/>
    </source>
</evidence>
<dbReference type="EMBL" id="CAWUHD010000009">
    <property type="protein sequence ID" value="CAK7212449.1"/>
    <property type="molecule type" value="Genomic_DNA"/>
</dbReference>
<dbReference type="InterPro" id="IPR050228">
    <property type="entry name" value="Carboxylesterase_BioH"/>
</dbReference>
<keyword evidence="3" id="KW-1185">Reference proteome</keyword>
<dbReference type="PANTHER" id="PTHR43194:SF2">
    <property type="entry name" value="PEROXISOMAL MEMBRANE PROTEIN LPX1"/>
    <property type="match status" value="1"/>
</dbReference>
<evidence type="ECO:0000313" key="3">
    <source>
        <dbReference type="Proteomes" id="UP001642482"/>
    </source>
</evidence>
<accession>A0ABP0AYV4</accession>
<dbReference type="PANTHER" id="PTHR43194">
    <property type="entry name" value="HYDROLASE ALPHA/BETA FOLD FAMILY"/>
    <property type="match status" value="1"/>
</dbReference>
<protein>
    <recommendedName>
        <fullName evidence="1">AB hydrolase-1 domain-containing protein</fullName>
    </recommendedName>
</protein>
<reference evidence="2 3" key="1">
    <citation type="submission" date="2024-01" db="EMBL/GenBank/DDBJ databases">
        <authorList>
            <person name="Allen C."/>
            <person name="Tagirdzhanova G."/>
        </authorList>
    </citation>
    <scope>NUCLEOTIDE SEQUENCE [LARGE SCALE GENOMIC DNA]</scope>
</reference>
<dbReference type="SUPFAM" id="SSF53474">
    <property type="entry name" value="alpha/beta-Hydrolases"/>
    <property type="match status" value="1"/>
</dbReference>
<comment type="caution">
    <text evidence="2">The sequence shown here is derived from an EMBL/GenBank/DDBJ whole genome shotgun (WGS) entry which is preliminary data.</text>
</comment>
<dbReference type="InterPro" id="IPR029058">
    <property type="entry name" value="AB_hydrolase_fold"/>
</dbReference>
<organism evidence="2 3">
    <name type="scientific">Sporothrix eucalyptigena</name>
    <dbReference type="NCBI Taxonomy" id="1812306"/>
    <lineage>
        <taxon>Eukaryota</taxon>
        <taxon>Fungi</taxon>
        <taxon>Dikarya</taxon>
        <taxon>Ascomycota</taxon>
        <taxon>Pezizomycotina</taxon>
        <taxon>Sordariomycetes</taxon>
        <taxon>Sordariomycetidae</taxon>
        <taxon>Ophiostomatales</taxon>
        <taxon>Ophiostomataceae</taxon>
        <taxon>Sporothrix</taxon>
    </lineage>
</organism>
<evidence type="ECO:0000313" key="2">
    <source>
        <dbReference type="EMBL" id="CAK7212449.1"/>
    </source>
</evidence>
<proteinExistence type="predicted"/>
<gene>
    <name evidence="2" type="ORF">SEUCBS140593_001507</name>
</gene>
<dbReference type="Proteomes" id="UP001642482">
    <property type="component" value="Unassembled WGS sequence"/>
</dbReference>
<name>A0ABP0AYV4_9PEZI</name>
<dbReference type="PRINTS" id="PR00111">
    <property type="entry name" value="ABHYDROLASE"/>
</dbReference>
<feature type="domain" description="AB hydrolase-1" evidence="1">
    <location>
        <begin position="25"/>
        <end position="276"/>
    </location>
</feature>